<sequence>MSNNDYTSEIRDVNLSYLMIAQQMIRQDRAEAIFRLGISGEIADLIAGMSNAQVLKLASCNMMLSRFRFNDTTILSALLNDKAGTAAAMVHASILMASQAPETIV</sequence>
<keyword evidence="10" id="KW-0969">Cilium</keyword>
<dbReference type="STRING" id="709839.TSA66_09255"/>
<dbReference type="Pfam" id="PF05247">
    <property type="entry name" value="FlhD"/>
    <property type="match status" value="1"/>
</dbReference>
<comment type="caution">
    <text evidence="9">Lacks conserved residue(s) required for the propagation of feature annotation.</text>
</comment>
<keyword evidence="7 9" id="KW-0804">Transcription</keyword>
<proteinExistence type="inferred from homology"/>
<name>A0A0C2BSC7_9BURK</name>
<keyword evidence="3 9" id="KW-0805">Transcription regulation</keyword>
<keyword evidence="10" id="KW-0966">Cell projection</keyword>
<dbReference type="GO" id="GO:0045893">
    <property type="term" value="P:positive regulation of DNA-templated transcription"/>
    <property type="evidence" value="ECO:0007669"/>
    <property type="project" value="InterPro"/>
</dbReference>
<dbReference type="GO" id="GO:0044780">
    <property type="term" value="P:bacterial-type flagellum assembly"/>
    <property type="evidence" value="ECO:0007669"/>
    <property type="project" value="InterPro"/>
</dbReference>
<comment type="subunit">
    <text evidence="9">Homodimer; disulfide-linked. Forms a heterohexamer composed of two FlhC and four FlhD subunits. Each FlhC binds a FlhD dimer, forming a heterotrimer, and a hexamer assembles by dimerization of two heterotrimers.</text>
</comment>
<keyword evidence="4 9" id="KW-0238">DNA-binding</keyword>
<dbReference type="RefSeq" id="WP_040039789.1">
    <property type="nucleotide sequence ID" value="NZ_JWJG01000028.1"/>
</dbReference>
<reference evidence="10 11" key="1">
    <citation type="submission" date="2014-12" db="EMBL/GenBank/DDBJ databases">
        <title>Denitrispirillum autotrophicum gen. nov., sp. nov., Denitrifying, Facultatively Autotrophic Bacteria Isolated from Rice Paddy Soil.</title>
        <authorList>
            <person name="Ishii S."/>
            <person name="Ashida N."/>
            <person name="Ohno H."/>
            <person name="Otsuka S."/>
            <person name="Yokota A."/>
            <person name="Senoo K."/>
        </authorList>
    </citation>
    <scope>NUCLEOTIDE SEQUENCE [LARGE SCALE GENOMIC DNA]</scope>
    <source>
        <strain evidence="10 11">TSA66</strain>
    </source>
</reference>
<dbReference type="GO" id="GO:1902208">
    <property type="term" value="P:regulation of bacterial-type flagellum assembly"/>
    <property type="evidence" value="ECO:0007669"/>
    <property type="project" value="UniProtKB-UniRule"/>
</dbReference>
<evidence type="ECO:0000256" key="3">
    <source>
        <dbReference type="ARBA" id="ARBA00023015"/>
    </source>
</evidence>
<evidence type="ECO:0000313" key="11">
    <source>
        <dbReference type="Proteomes" id="UP000031572"/>
    </source>
</evidence>
<dbReference type="SUPFAM" id="SSF63592">
    <property type="entry name" value="Flagellar transcriptional activator FlhD"/>
    <property type="match status" value="1"/>
</dbReference>
<protein>
    <recommendedName>
        <fullName evidence="9">Flagellar transcriptional regulator FlhD</fullName>
    </recommendedName>
</protein>
<comment type="function">
    <text evidence="8 9">Functions in complex with FlhC as a master transcriptional regulator that regulates transcription of several flagellar and non-flagellar operons by binding to their promoter region. Activates expression of class 2 flagellar genes, including fliA, which is a flagellum-specific sigma factor that turns on the class 3 genes. Also regulates genes whose products function in a variety of physiological pathways.</text>
</comment>
<dbReference type="AlphaFoldDB" id="A0A0C2BSC7"/>
<evidence type="ECO:0000256" key="1">
    <source>
        <dbReference type="ARBA" id="ARBA00022490"/>
    </source>
</evidence>
<dbReference type="NCBIfam" id="NF002783">
    <property type="entry name" value="PRK02909.1-1"/>
    <property type="match status" value="1"/>
</dbReference>
<evidence type="ECO:0000256" key="7">
    <source>
        <dbReference type="ARBA" id="ARBA00023163"/>
    </source>
</evidence>
<evidence type="ECO:0000256" key="4">
    <source>
        <dbReference type="ARBA" id="ARBA00023125"/>
    </source>
</evidence>
<keyword evidence="2 9" id="KW-1005">Bacterial flagellum biogenesis</keyword>
<evidence type="ECO:0000256" key="8">
    <source>
        <dbReference type="ARBA" id="ARBA00025431"/>
    </source>
</evidence>
<dbReference type="InterPro" id="IPR036194">
    <property type="entry name" value="FlhD_sf"/>
</dbReference>
<organism evidence="10 11">
    <name type="scientific">Noviherbaspirillum autotrophicum</name>
    <dbReference type="NCBI Taxonomy" id="709839"/>
    <lineage>
        <taxon>Bacteria</taxon>
        <taxon>Pseudomonadati</taxon>
        <taxon>Pseudomonadota</taxon>
        <taxon>Betaproteobacteria</taxon>
        <taxon>Burkholderiales</taxon>
        <taxon>Oxalobacteraceae</taxon>
        <taxon>Noviherbaspirillum</taxon>
    </lineage>
</organism>
<dbReference type="GO" id="GO:0003677">
    <property type="term" value="F:DNA binding"/>
    <property type="evidence" value="ECO:0007669"/>
    <property type="project" value="UniProtKB-UniRule"/>
</dbReference>
<comment type="caution">
    <text evidence="10">The sequence shown here is derived from an EMBL/GenBank/DDBJ whole genome shotgun (WGS) entry which is preliminary data.</text>
</comment>
<dbReference type="OrthoDB" id="5298036at2"/>
<dbReference type="HAMAP" id="MF_00725">
    <property type="entry name" value="FlhD"/>
    <property type="match status" value="1"/>
</dbReference>
<keyword evidence="5" id="KW-1015">Disulfide bond</keyword>
<comment type="subcellular location">
    <subcellularLocation>
        <location evidence="9">Cytoplasm</location>
    </subcellularLocation>
</comment>
<keyword evidence="1 9" id="KW-0963">Cytoplasm</keyword>
<comment type="similarity">
    <text evidence="9">Belongs to the FlhD family.</text>
</comment>
<keyword evidence="10" id="KW-0282">Flagellum</keyword>
<evidence type="ECO:0000313" key="10">
    <source>
        <dbReference type="EMBL" id="KIF80966.1"/>
    </source>
</evidence>
<accession>A0A0C2BSC7</accession>
<dbReference type="Gene3D" id="1.10.4000.10">
    <property type="entry name" value="Flagellar transcriptional activator FlhD"/>
    <property type="match status" value="1"/>
</dbReference>
<evidence type="ECO:0000256" key="2">
    <source>
        <dbReference type="ARBA" id="ARBA00022795"/>
    </source>
</evidence>
<dbReference type="GO" id="GO:0005737">
    <property type="term" value="C:cytoplasm"/>
    <property type="evidence" value="ECO:0007669"/>
    <property type="project" value="UniProtKB-SubCell"/>
</dbReference>
<evidence type="ECO:0000256" key="5">
    <source>
        <dbReference type="ARBA" id="ARBA00023157"/>
    </source>
</evidence>
<gene>
    <name evidence="9" type="primary">flhD</name>
    <name evidence="10" type="ORF">TSA66_09255</name>
</gene>
<dbReference type="Proteomes" id="UP000031572">
    <property type="component" value="Unassembled WGS sequence"/>
</dbReference>
<dbReference type="InterPro" id="IPR023559">
    <property type="entry name" value="Flagellar_FlhD"/>
</dbReference>
<keyword evidence="11" id="KW-1185">Reference proteome</keyword>
<evidence type="ECO:0000256" key="9">
    <source>
        <dbReference type="HAMAP-Rule" id="MF_00725"/>
    </source>
</evidence>
<keyword evidence="6 9" id="KW-0010">Activator</keyword>
<evidence type="ECO:0000256" key="6">
    <source>
        <dbReference type="ARBA" id="ARBA00023159"/>
    </source>
</evidence>
<comment type="domain">
    <text evidence="9">The C-terminal region contains a putative helix-turn-helix (HTH) motif, suggesting that this region may bind DNA.</text>
</comment>
<dbReference type="EMBL" id="JWJG01000028">
    <property type="protein sequence ID" value="KIF80966.1"/>
    <property type="molecule type" value="Genomic_DNA"/>
</dbReference>